<feature type="domain" description="Signal transduction histidine kinase subgroup 3 dimerisation and phosphoacceptor" evidence="11">
    <location>
        <begin position="170"/>
        <end position="235"/>
    </location>
</feature>
<keyword evidence="13" id="KW-1185">Reference proteome</keyword>
<reference evidence="12" key="1">
    <citation type="submission" date="2020-07" db="EMBL/GenBank/DDBJ databases">
        <authorList>
            <person name="Tarantini F.S."/>
            <person name="Hong K.W."/>
            <person name="Chan K.G."/>
        </authorList>
    </citation>
    <scope>NUCLEOTIDE SEQUENCE</scope>
    <source>
        <strain evidence="12">32-07</strain>
    </source>
</reference>
<keyword evidence="6 12" id="KW-0418">Kinase</keyword>
<dbReference type="Gene3D" id="1.20.5.1930">
    <property type="match status" value="1"/>
</dbReference>
<keyword evidence="9" id="KW-0812">Transmembrane</keyword>
<evidence type="ECO:0000259" key="10">
    <source>
        <dbReference type="Pfam" id="PF02518"/>
    </source>
</evidence>
<evidence type="ECO:0000313" key="13">
    <source>
        <dbReference type="Proteomes" id="UP001049518"/>
    </source>
</evidence>
<evidence type="ECO:0000256" key="2">
    <source>
        <dbReference type="ARBA" id="ARBA00012438"/>
    </source>
</evidence>
<evidence type="ECO:0000313" key="12">
    <source>
        <dbReference type="EMBL" id="QXJ21179.1"/>
    </source>
</evidence>
<keyword evidence="9" id="KW-1133">Transmembrane helix</keyword>
<dbReference type="SUPFAM" id="SSF55874">
    <property type="entry name" value="ATPase domain of HSP90 chaperone/DNA topoisomerase II/histidine kinase"/>
    <property type="match status" value="1"/>
</dbReference>
<keyword evidence="7" id="KW-0067">ATP-binding</keyword>
<dbReference type="InterPro" id="IPR050482">
    <property type="entry name" value="Sensor_HK_TwoCompSys"/>
</dbReference>
<dbReference type="EMBL" id="CP059572">
    <property type="protein sequence ID" value="QXJ21179.1"/>
    <property type="molecule type" value="Genomic_DNA"/>
</dbReference>
<dbReference type="Gene3D" id="3.30.565.10">
    <property type="entry name" value="Histidine kinase-like ATPase, C-terminal domain"/>
    <property type="match status" value="1"/>
</dbReference>
<keyword evidence="5" id="KW-0547">Nucleotide-binding</keyword>
<feature type="domain" description="Histidine kinase/HSP90-like ATPase" evidence="10">
    <location>
        <begin position="282"/>
        <end position="375"/>
    </location>
</feature>
<evidence type="ECO:0000256" key="9">
    <source>
        <dbReference type="SAM" id="Phobius"/>
    </source>
</evidence>
<dbReference type="CDD" id="cd16917">
    <property type="entry name" value="HATPase_UhpB-NarQ-NarX-like"/>
    <property type="match status" value="1"/>
</dbReference>
<keyword evidence="4" id="KW-0808">Transferase</keyword>
<dbReference type="EC" id="2.7.13.3" evidence="2"/>
<dbReference type="PANTHER" id="PTHR24421">
    <property type="entry name" value="NITRATE/NITRITE SENSOR PROTEIN NARX-RELATED"/>
    <property type="match status" value="1"/>
</dbReference>
<dbReference type="PANTHER" id="PTHR24421:SF10">
    <property type="entry name" value="NITRATE_NITRITE SENSOR PROTEIN NARQ"/>
    <property type="match status" value="1"/>
</dbReference>
<evidence type="ECO:0000256" key="8">
    <source>
        <dbReference type="ARBA" id="ARBA00023012"/>
    </source>
</evidence>
<feature type="transmembrane region" description="Helical" evidence="9">
    <location>
        <begin position="101"/>
        <end position="124"/>
    </location>
</feature>
<keyword evidence="3" id="KW-0597">Phosphoprotein</keyword>
<evidence type="ECO:0000256" key="7">
    <source>
        <dbReference type="ARBA" id="ARBA00022840"/>
    </source>
</evidence>
<comment type="catalytic activity">
    <reaction evidence="1">
        <text>ATP + protein L-histidine = ADP + protein N-phospho-L-histidine.</text>
        <dbReference type="EC" id="2.7.13.3"/>
    </reaction>
</comment>
<evidence type="ECO:0000256" key="6">
    <source>
        <dbReference type="ARBA" id="ARBA00022777"/>
    </source>
</evidence>
<feature type="transmembrane region" description="Helical" evidence="9">
    <location>
        <begin position="39"/>
        <end position="56"/>
    </location>
</feature>
<organism evidence="12 13">
    <name type="scientific">Actinomadura graeca</name>
    <dbReference type="NCBI Taxonomy" id="2750812"/>
    <lineage>
        <taxon>Bacteria</taxon>
        <taxon>Bacillati</taxon>
        <taxon>Actinomycetota</taxon>
        <taxon>Actinomycetes</taxon>
        <taxon>Streptosporangiales</taxon>
        <taxon>Thermomonosporaceae</taxon>
        <taxon>Actinomadura</taxon>
    </lineage>
</organism>
<feature type="transmembrane region" description="Helical" evidence="9">
    <location>
        <begin position="63"/>
        <end position="81"/>
    </location>
</feature>
<dbReference type="RefSeq" id="WP_231334316.1">
    <property type="nucleotide sequence ID" value="NZ_CP059572.1"/>
</dbReference>
<dbReference type="InterPro" id="IPR036890">
    <property type="entry name" value="HATPase_C_sf"/>
</dbReference>
<dbReference type="GO" id="GO:0016301">
    <property type="term" value="F:kinase activity"/>
    <property type="evidence" value="ECO:0007669"/>
    <property type="project" value="UniProtKB-KW"/>
</dbReference>
<evidence type="ECO:0000259" key="11">
    <source>
        <dbReference type="Pfam" id="PF07730"/>
    </source>
</evidence>
<dbReference type="Proteomes" id="UP001049518">
    <property type="component" value="Chromosome"/>
</dbReference>
<proteinExistence type="predicted"/>
<dbReference type="Pfam" id="PF07730">
    <property type="entry name" value="HisKA_3"/>
    <property type="match status" value="1"/>
</dbReference>
<dbReference type="InterPro" id="IPR011712">
    <property type="entry name" value="Sig_transdc_His_kin_sub3_dim/P"/>
</dbReference>
<evidence type="ECO:0000256" key="5">
    <source>
        <dbReference type="ARBA" id="ARBA00022741"/>
    </source>
</evidence>
<accession>A0ABX8QQW3</accession>
<keyword evidence="8" id="KW-0902">Two-component regulatory system</keyword>
<evidence type="ECO:0000256" key="4">
    <source>
        <dbReference type="ARBA" id="ARBA00022679"/>
    </source>
</evidence>
<evidence type="ECO:0000256" key="1">
    <source>
        <dbReference type="ARBA" id="ARBA00000085"/>
    </source>
</evidence>
<sequence>MGDYRFPRGRKADAAVAAVAFAVDMADLLIRAVDDVPPYRIAGAAAALTVAAAALVARRDRPVVTLVVVVVADVLLGLLAGPQSGLVGTVSLVALYTAGRYLPLALGWTAGGGAVLLLTVPVAVRADFGELGPDVLGNFLVIVVGQLVGAREELARRQRAQAVDAAVHTERRRIARELHDVVAHHISVMNALVGAARTTMTRAPEMSREALEAAERTAREAMFEMRQMLAVLRAEDVGITETGEPATAGGVTALVRRAGETGVPAGLEVDGDPLPLPSAVDRAIYRVAQEALTNVRKHADGAPTTVRLRYAPDAVTLEIVNDGPPRGLPAAGPGPPDGGYGLVGMAERVALCGGTIEAAPRPEGGFRVAAHIPLPVPVRRGPGAPGPGP</sequence>
<dbReference type="Pfam" id="PF02518">
    <property type="entry name" value="HATPase_c"/>
    <property type="match status" value="1"/>
</dbReference>
<protein>
    <recommendedName>
        <fullName evidence="2">histidine kinase</fullName>
        <ecNumber evidence="2">2.7.13.3</ecNumber>
    </recommendedName>
</protein>
<name>A0ABX8QQW3_9ACTN</name>
<evidence type="ECO:0000256" key="3">
    <source>
        <dbReference type="ARBA" id="ARBA00022553"/>
    </source>
</evidence>
<keyword evidence="9" id="KW-0472">Membrane</keyword>
<gene>
    <name evidence="12" type="ORF">AGRA3207_002009</name>
</gene>
<dbReference type="InterPro" id="IPR003594">
    <property type="entry name" value="HATPase_dom"/>
</dbReference>
<feature type="transmembrane region" description="Helical" evidence="9">
    <location>
        <begin position="131"/>
        <end position="149"/>
    </location>
</feature>